<gene>
    <name evidence="3" type="primary">LOC113391896</name>
</gene>
<feature type="compositionally biased region" description="Basic and acidic residues" evidence="1">
    <location>
        <begin position="102"/>
        <end position="111"/>
    </location>
</feature>
<feature type="compositionally biased region" description="Polar residues" evidence="1">
    <location>
        <begin position="386"/>
        <end position="396"/>
    </location>
</feature>
<evidence type="ECO:0000313" key="2">
    <source>
        <dbReference type="Proteomes" id="UP001652626"/>
    </source>
</evidence>
<dbReference type="AlphaFoldDB" id="A0A8B8HH07"/>
<sequence length="439" mass="49490">MSASTVSRGTPARVNGTDIIDLDRYMRATVRPSRHRPQHTRERLIVDAGGINRIPVDVSSSTDSSPLQSHTHTRDHCKQYSHDSGLSDGSYLRQRHRPQRRVSVEKSRESSRVAGSNSSVREFKAACEKALREQQQQIARVAELCEKLVQPQIAQNILQTATPNVTNVGQNSPNTPRVTQTFNCMNQNTNQFGQYLNSDLNENTLCVKQNFGQNVSQIKRVNRDLSPCTSDITSSSCSTRNVKMRDKHRSDSCKTYNLIMGKLDELSQLFATRRVPVQTHLVRQSSESVSMCDKVVATDDGRGRNFDTVKVLHTSKLNGRVQPINQSLERRQLKTQYAMNVTTVGRGRNHVAGDGCLSDAGSVSDVFDLDNPLHLYSQAKRLQELRASSQRTSSSRPPHKRQNARDYESEALGDQVEGTRSVCALCREYWRIIRQYFNK</sequence>
<dbReference type="GeneID" id="113391896"/>
<keyword evidence="2" id="KW-1185">Reference proteome</keyword>
<dbReference type="Proteomes" id="UP001652626">
    <property type="component" value="Chromosome 28"/>
</dbReference>
<protein>
    <submittedName>
        <fullName evidence="3">Uncharacterized protein LOC113391896</fullName>
    </submittedName>
</protein>
<dbReference type="RefSeq" id="XP_026483810.1">
    <property type="nucleotide sequence ID" value="XM_026628025.2"/>
</dbReference>
<feature type="compositionally biased region" description="Low complexity" evidence="1">
    <location>
        <begin position="55"/>
        <end position="66"/>
    </location>
</feature>
<dbReference type="OrthoDB" id="1517790at2759"/>
<dbReference type="OMA" id="CALCREY"/>
<accession>A0A8B8HH07</accession>
<organism evidence="2 3">
    <name type="scientific">Vanessa tameamea</name>
    <name type="common">Kamehameha butterfly</name>
    <dbReference type="NCBI Taxonomy" id="334116"/>
    <lineage>
        <taxon>Eukaryota</taxon>
        <taxon>Metazoa</taxon>
        <taxon>Ecdysozoa</taxon>
        <taxon>Arthropoda</taxon>
        <taxon>Hexapoda</taxon>
        <taxon>Insecta</taxon>
        <taxon>Pterygota</taxon>
        <taxon>Neoptera</taxon>
        <taxon>Endopterygota</taxon>
        <taxon>Lepidoptera</taxon>
        <taxon>Glossata</taxon>
        <taxon>Ditrysia</taxon>
        <taxon>Papilionoidea</taxon>
        <taxon>Nymphalidae</taxon>
        <taxon>Nymphalinae</taxon>
        <taxon>Vanessa</taxon>
    </lineage>
</organism>
<proteinExistence type="predicted"/>
<evidence type="ECO:0000256" key="1">
    <source>
        <dbReference type="SAM" id="MobiDB-lite"/>
    </source>
</evidence>
<reference evidence="3" key="1">
    <citation type="submission" date="2025-08" db="UniProtKB">
        <authorList>
            <consortium name="RefSeq"/>
        </authorList>
    </citation>
    <scope>IDENTIFICATION</scope>
    <source>
        <tissue evidence="3">Whole body</tissue>
    </source>
</reference>
<feature type="region of interest" description="Disordered" evidence="1">
    <location>
        <begin position="386"/>
        <end position="412"/>
    </location>
</feature>
<feature type="compositionally biased region" description="Basic and acidic residues" evidence="1">
    <location>
        <begin position="72"/>
        <end position="81"/>
    </location>
</feature>
<feature type="region of interest" description="Disordered" evidence="1">
    <location>
        <begin position="55"/>
        <end position="119"/>
    </location>
</feature>
<evidence type="ECO:0000313" key="3">
    <source>
        <dbReference type="RefSeq" id="XP_026483810.1"/>
    </source>
</evidence>
<name>A0A8B8HH07_VANTA</name>